<evidence type="ECO:0000256" key="6">
    <source>
        <dbReference type="ARBA" id="ARBA00023049"/>
    </source>
</evidence>
<feature type="domain" description="CUB" evidence="11">
    <location>
        <begin position="383"/>
        <end position="495"/>
    </location>
</feature>
<accession>A0A8C5MP97</accession>
<comment type="caution">
    <text evidence="8">Lacks conserved residue(s) required for the propagation of feature annotation.</text>
</comment>
<proteinExistence type="predicted"/>
<dbReference type="SUPFAM" id="SSF55486">
    <property type="entry name" value="Metalloproteases ('zincins'), catalytic domain"/>
    <property type="match status" value="1"/>
</dbReference>
<dbReference type="PANTHER" id="PTHR10127">
    <property type="entry name" value="DISCOIDIN, CUB, EGF, LAMININ , AND ZINC METALLOPROTEASE DOMAIN CONTAINING"/>
    <property type="match status" value="1"/>
</dbReference>
<dbReference type="CDD" id="cd00041">
    <property type="entry name" value="CUB"/>
    <property type="match status" value="2"/>
</dbReference>
<keyword evidence="14" id="KW-1185">Reference proteome</keyword>
<protein>
    <recommendedName>
        <fullName evidence="10">Metalloendopeptidase</fullName>
        <ecNumber evidence="10">3.4.24.-</ecNumber>
    </recommendedName>
</protein>
<keyword evidence="7" id="KW-1015">Disulfide bond</keyword>
<evidence type="ECO:0000256" key="2">
    <source>
        <dbReference type="ARBA" id="ARBA00022723"/>
    </source>
</evidence>
<dbReference type="Ensembl" id="ENSLLET00000017288.1">
    <property type="protein sequence ID" value="ENSLLEP00000016654.1"/>
    <property type="gene ID" value="ENSLLEG00000010596.1"/>
</dbReference>
<feature type="signal peptide" evidence="10">
    <location>
        <begin position="1"/>
        <end position="19"/>
    </location>
</feature>
<dbReference type="SMART" id="SM00042">
    <property type="entry name" value="CUB"/>
    <property type="match status" value="2"/>
</dbReference>
<evidence type="ECO:0000256" key="4">
    <source>
        <dbReference type="ARBA" id="ARBA00022801"/>
    </source>
</evidence>
<dbReference type="Gene3D" id="3.40.390.10">
    <property type="entry name" value="Collagenase (Catalytic Domain)"/>
    <property type="match status" value="1"/>
</dbReference>
<keyword evidence="2 9" id="KW-0479">Metal-binding</keyword>
<reference evidence="13" key="1">
    <citation type="submission" date="2025-08" db="UniProtKB">
        <authorList>
            <consortium name="Ensembl"/>
        </authorList>
    </citation>
    <scope>IDENTIFICATION</scope>
</reference>
<dbReference type="PROSITE" id="PS01180">
    <property type="entry name" value="CUB"/>
    <property type="match status" value="2"/>
</dbReference>
<keyword evidence="4 9" id="KW-0378">Hydrolase</keyword>
<sequence length="498" mass="55552">MEQTKVLVVFVAVWSISMALPVLVDEDTNNRIARTVNNNNNKTAFENIEDTNKGVVRPLVHGDIAIKFFRSAVSDADLLWPASQNGVVFIPYVISSDYPFYEKWIINDTINQFNLMTCLKFVTRTTQRDYVSIESGQGCWSYIGKVGGKQVVNLDRTGCMGSGTVQHELMHALGFYHEQSRSDRDNYVTINYQFIDRPNWPNFEIEDTNNLGLPYDYWSVMHYQSTAYSNTPGQPTIVAKPDPTMPIGQRVGMSHLDLMKINKLYQCNVCRAKLTSPTGTFTSEGISFGQDGSCLWVIETEIMKMIHLQLTGISIPSSPGCADSYIKIYDGYSKTDIVLLNKTCGDITLPPIISSQNSMMLEFVSSQDPALTMFSGVYKTISYGRTFTRDNGIIFSPSYGLTYPNNADAEWSIIAPAQFRVYLGFINFQVEDSLDCSSDSLTVMDGANATHPVLGTFCGIKTPPPVISPGNSMVLKLHSDDQTSGRGFYLQYYFVPAV</sequence>
<dbReference type="InterPro" id="IPR006026">
    <property type="entry name" value="Peptidase_Metallo"/>
</dbReference>
<evidence type="ECO:0000256" key="1">
    <source>
        <dbReference type="ARBA" id="ARBA00022670"/>
    </source>
</evidence>
<feature type="active site" evidence="9">
    <location>
        <position position="168"/>
    </location>
</feature>
<dbReference type="Pfam" id="PF01400">
    <property type="entry name" value="Astacin"/>
    <property type="match status" value="1"/>
</dbReference>
<dbReference type="FunFam" id="2.60.120.290:FF:000013">
    <property type="entry name" value="Membrane frizzled-related protein"/>
    <property type="match status" value="1"/>
</dbReference>
<dbReference type="InterPro" id="IPR017370">
    <property type="entry name" value="Hatching_enzyme_Uvs2-like"/>
</dbReference>
<feature type="domain" description="Peptidase M12A" evidence="12">
    <location>
        <begin position="71"/>
        <end position="268"/>
    </location>
</feature>
<dbReference type="GO" id="GO:0008270">
    <property type="term" value="F:zinc ion binding"/>
    <property type="evidence" value="ECO:0007669"/>
    <property type="project" value="UniProtKB-UniRule"/>
</dbReference>
<name>A0A8C5MP97_9ANUR</name>
<evidence type="ECO:0000256" key="10">
    <source>
        <dbReference type="RuleBase" id="RU361183"/>
    </source>
</evidence>
<dbReference type="GeneTree" id="ENSGT00940000161051"/>
<dbReference type="Proteomes" id="UP000694569">
    <property type="component" value="Unplaced"/>
</dbReference>
<dbReference type="PIRSF" id="PIRSF038057">
    <property type="entry name" value="Hatching_enzyme_Uvs2"/>
    <property type="match status" value="1"/>
</dbReference>
<evidence type="ECO:0000313" key="14">
    <source>
        <dbReference type="Proteomes" id="UP000694569"/>
    </source>
</evidence>
<evidence type="ECO:0000313" key="13">
    <source>
        <dbReference type="Ensembl" id="ENSLLEP00000016654.1"/>
    </source>
</evidence>
<dbReference type="PROSITE" id="PS51864">
    <property type="entry name" value="ASTACIN"/>
    <property type="match status" value="1"/>
</dbReference>
<evidence type="ECO:0000256" key="8">
    <source>
        <dbReference type="PROSITE-ProRule" id="PRU00059"/>
    </source>
</evidence>
<dbReference type="PRINTS" id="PR00480">
    <property type="entry name" value="ASTACIN"/>
</dbReference>
<dbReference type="FunFam" id="3.40.390.10:FF:000040">
    <property type="entry name" value="Metalloendopeptidase"/>
    <property type="match status" value="1"/>
</dbReference>
<feature type="domain" description="CUB" evidence="11">
    <location>
        <begin position="270"/>
        <end position="381"/>
    </location>
</feature>
<keyword evidence="5 9" id="KW-0862">Zinc</keyword>
<evidence type="ECO:0000259" key="11">
    <source>
        <dbReference type="PROSITE" id="PS01180"/>
    </source>
</evidence>
<feature type="binding site" evidence="9">
    <location>
        <position position="167"/>
    </location>
    <ligand>
        <name>Zn(2+)</name>
        <dbReference type="ChEBI" id="CHEBI:29105"/>
        <note>catalytic</note>
    </ligand>
</feature>
<dbReference type="InterPro" id="IPR000859">
    <property type="entry name" value="CUB_dom"/>
</dbReference>
<evidence type="ECO:0000256" key="5">
    <source>
        <dbReference type="ARBA" id="ARBA00022833"/>
    </source>
</evidence>
<evidence type="ECO:0000259" key="12">
    <source>
        <dbReference type="PROSITE" id="PS51864"/>
    </source>
</evidence>
<dbReference type="EC" id="3.4.24.-" evidence="10"/>
<feature type="binding site" evidence="9">
    <location>
        <position position="171"/>
    </location>
    <ligand>
        <name>Zn(2+)</name>
        <dbReference type="ChEBI" id="CHEBI:29105"/>
        <note>catalytic</note>
    </ligand>
</feature>
<keyword evidence="6 9" id="KW-0482">Metalloprotease</keyword>
<dbReference type="InterPro" id="IPR001506">
    <property type="entry name" value="Peptidase_M12A"/>
</dbReference>
<dbReference type="SMART" id="SM00235">
    <property type="entry name" value="ZnMc"/>
    <property type="match status" value="1"/>
</dbReference>
<dbReference type="Gene3D" id="2.60.120.290">
    <property type="entry name" value="Spermadhesin, CUB domain"/>
    <property type="match status" value="2"/>
</dbReference>
<evidence type="ECO:0000256" key="7">
    <source>
        <dbReference type="ARBA" id="ARBA00023157"/>
    </source>
</evidence>
<dbReference type="Pfam" id="PF00431">
    <property type="entry name" value="CUB"/>
    <property type="match status" value="2"/>
</dbReference>
<keyword evidence="1 9" id="KW-0645">Protease</keyword>
<evidence type="ECO:0000256" key="9">
    <source>
        <dbReference type="PROSITE-ProRule" id="PRU01211"/>
    </source>
</evidence>
<comment type="cofactor">
    <cofactor evidence="9 10">
        <name>Zn(2+)</name>
        <dbReference type="ChEBI" id="CHEBI:29105"/>
    </cofactor>
    <text evidence="9 10">Binds 1 zinc ion per subunit.</text>
</comment>
<dbReference type="GO" id="GO:0004222">
    <property type="term" value="F:metalloendopeptidase activity"/>
    <property type="evidence" value="ECO:0007669"/>
    <property type="project" value="UniProtKB-UniRule"/>
</dbReference>
<dbReference type="AlphaFoldDB" id="A0A8C5MP97"/>
<dbReference type="InterPro" id="IPR035914">
    <property type="entry name" value="Sperma_CUB_dom_sf"/>
</dbReference>
<organism evidence="13 14">
    <name type="scientific">Leptobrachium leishanense</name>
    <name type="common">Leishan spiny toad</name>
    <dbReference type="NCBI Taxonomy" id="445787"/>
    <lineage>
        <taxon>Eukaryota</taxon>
        <taxon>Metazoa</taxon>
        <taxon>Chordata</taxon>
        <taxon>Craniata</taxon>
        <taxon>Vertebrata</taxon>
        <taxon>Euteleostomi</taxon>
        <taxon>Amphibia</taxon>
        <taxon>Batrachia</taxon>
        <taxon>Anura</taxon>
        <taxon>Pelobatoidea</taxon>
        <taxon>Megophryidae</taxon>
        <taxon>Leptobrachium</taxon>
    </lineage>
</organism>
<feature type="binding site" evidence="9">
    <location>
        <position position="177"/>
    </location>
    <ligand>
        <name>Zn(2+)</name>
        <dbReference type="ChEBI" id="CHEBI:29105"/>
        <note>catalytic</note>
    </ligand>
</feature>
<evidence type="ECO:0000256" key="3">
    <source>
        <dbReference type="ARBA" id="ARBA00022729"/>
    </source>
</evidence>
<keyword evidence="3 10" id="KW-0732">Signal</keyword>
<dbReference type="OrthoDB" id="291007at2759"/>
<dbReference type="SUPFAM" id="SSF49854">
    <property type="entry name" value="Spermadhesin, CUB domain"/>
    <property type="match status" value="2"/>
</dbReference>
<dbReference type="PANTHER" id="PTHR10127:SF899">
    <property type="entry name" value="ASTACIN-LIKE METALLOENDOPEPTIDASE-RELATED"/>
    <property type="match status" value="1"/>
</dbReference>
<dbReference type="GO" id="GO:0006508">
    <property type="term" value="P:proteolysis"/>
    <property type="evidence" value="ECO:0007669"/>
    <property type="project" value="UniProtKB-KW"/>
</dbReference>
<reference evidence="13" key="2">
    <citation type="submission" date="2025-09" db="UniProtKB">
        <authorList>
            <consortium name="Ensembl"/>
        </authorList>
    </citation>
    <scope>IDENTIFICATION</scope>
</reference>
<feature type="chain" id="PRO_5034299525" description="Metalloendopeptidase" evidence="10">
    <location>
        <begin position="20"/>
        <end position="498"/>
    </location>
</feature>
<dbReference type="InterPro" id="IPR024079">
    <property type="entry name" value="MetalloPept_cat_dom_sf"/>
</dbReference>